<protein>
    <recommendedName>
        <fullName evidence="6">Nucleosome assembly protein</fullName>
    </recommendedName>
</protein>
<feature type="compositionally biased region" description="Acidic residues" evidence="3">
    <location>
        <begin position="355"/>
        <end position="386"/>
    </location>
</feature>
<feature type="region of interest" description="Disordered" evidence="3">
    <location>
        <begin position="353"/>
        <end position="441"/>
    </location>
</feature>
<dbReference type="Pfam" id="PF00956">
    <property type="entry name" value="NAP"/>
    <property type="match status" value="2"/>
</dbReference>
<dbReference type="AlphaFoldDB" id="A0A9W7EVZ8"/>
<name>A0A9W7EVZ8_9STRA</name>
<evidence type="ECO:0000256" key="1">
    <source>
        <dbReference type="ARBA" id="ARBA00009947"/>
    </source>
</evidence>
<feature type="compositionally biased region" description="Pro residues" evidence="3">
    <location>
        <begin position="1"/>
        <end position="21"/>
    </location>
</feature>
<comment type="similarity">
    <text evidence="1 2">Belongs to the nucleosome assembly protein (NAP) family.</text>
</comment>
<dbReference type="Gene3D" id="3.30.1120.90">
    <property type="entry name" value="Nucleosome assembly protein"/>
    <property type="match status" value="1"/>
</dbReference>
<gene>
    <name evidence="4" type="ORF">TL16_g12288</name>
</gene>
<accession>A0A9W7EVZ8</accession>
<comment type="caution">
    <text evidence="4">The sequence shown here is derived from an EMBL/GenBank/DDBJ whole genome shotgun (WGS) entry which is preliminary data.</text>
</comment>
<evidence type="ECO:0008006" key="6">
    <source>
        <dbReference type="Google" id="ProtNLM"/>
    </source>
</evidence>
<evidence type="ECO:0000313" key="5">
    <source>
        <dbReference type="Proteomes" id="UP001162640"/>
    </source>
</evidence>
<dbReference type="InterPro" id="IPR002164">
    <property type="entry name" value="NAP_family"/>
</dbReference>
<feature type="compositionally biased region" description="Polar residues" evidence="3">
    <location>
        <begin position="25"/>
        <end position="39"/>
    </location>
</feature>
<dbReference type="Proteomes" id="UP001162640">
    <property type="component" value="Unassembled WGS sequence"/>
</dbReference>
<dbReference type="Gene3D" id="1.20.5.1500">
    <property type="match status" value="1"/>
</dbReference>
<dbReference type="EMBL" id="BLQM01000490">
    <property type="protein sequence ID" value="GMH92240.1"/>
    <property type="molecule type" value="Genomic_DNA"/>
</dbReference>
<proteinExistence type="inferred from homology"/>
<evidence type="ECO:0000313" key="4">
    <source>
        <dbReference type="EMBL" id="GMH92240.1"/>
    </source>
</evidence>
<dbReference type="GO" id="GO:0006334">
    <property type="term" value="P:nucleosome assembly"/>
    <property type="evidence" value="ECO:0007669"/>
    <property type="project" value="InterPro"/>
</dbReference>
<organism evidence="4 5">
    <name type="scientific">Triparma laevis f. inornata</name>
    <dbReference type="NCBI Taxonomy" id="1714386"/>
    <lineage>
        <taxon>Eukaryota</taxon>
        <taxon>Sar</taxon>
        <taxon>Stramenopiles</taxon>
        <taxon>Ochrophyta</taxon>
        <taxon>Bolidophyceae</taxon>
        <taxon>Parmales</taxon>
        <taxon>Triparmaceae</taxon>
        <taxon>Triparma</taxon>
    </lineage>
</organism>
<evidence type="ECO:0000256" key="2">
    <source>
        <dbReference type="RuleBase" id="RU003876"/>
    </source>
</evidence>
<feature type="region of interest" description="Disordered" evidence="3">
    <location>
        <begin position="1"/>
        <end position="49"/>
    </location>
</feature>
<dbReference type="SUPFAM" id="SSF143113">
    <property type="entry name" value="NAP-like"/>
    <property type="match status" value="1"/>
</dbReference>
<reference evidence="5" key="1">
    <citation type="journal article" date="2023" name="Commun. Biol.">
        <title>Genome analysis of Parmales, the sister group of diatoms, reveals the evolutionary specialization of diatoms from phago-mixotrophs to photoautotrophs.</title>
        <authorList>
            <person name="Ban H."/>
            <person name="Sato S."/>
            <person name="Yoshikawa S."/>
            <person name="Yamada K."/>
            <person name="Nakamura Y."/>
            <person name="Ichinomiya M."/>
            <person name="Sato N."/>
            <person name="Blanc-Mathieu R."/>
            <person name="Endo H."/>
            <person name="Kuwata A."/>
            <person name="Ogata H."/>
        </authorList>
    </citation>
    <scope>NUCLEOTIDE SEQUENCE [LARGE SCALE GENOMIC DNA]</scope>
</reference>
<dbReference type="GO" id="GO:0005634">
    <property type="term" value="C:nucleus"/>
    <property type="evidence" value="ECO:0007669"/>
    <property type="project" value="InterPro"/>
</dbReference>
<evidence type="ECO:0000256" key="3">
    <source>
        <dbReference type="SAM" id="MobiDB-lite"/>
    </source>
</evidence>
<sequence length="441" mass="48720">MADEPPPAPPAPPAAPTPVSPDPTSEVTSSLQQTTLNSVPPTPPTPTDLAAMSEAMQGEEMPPQMIRRILYLQALHDNEKNAAITEYKKERAVLEKKYAEIFSGVYDKRLSVLTGKLDKQIDNEYVAQGGKLEEDEDKHELVGCPQFWVTALSQNGTVSETLTESDIDCLEYLSDIRSADLPDGVGFTLTFTFAENPYFNNTTLDKRYDIPNLYLDDEPMLEKISGTDIDWKEGQCLTHKGENVKNDHTLYFILYTNSPLLGSFCSPLPSSVTIKKQRSKSGKSKGQIRSVEKKIKVDSFFNFFNSVEVPSEDASMDEEEMDLLEAVIDQDYDVACAFRSQLIPDAIEWFTGEANGDEEDDSDYEHEEEDVEELSEDSTDDDDDDGAAPKASKKRKDKNAAQQQMPNFNFGAAAPPQGGGASPFPPPAEGEGGENPECKQN</sequence>
<dbReference type="PANTHER" id="PTHR11875">
    <property type="entry name" value="TESTIS-SPECIFIC Y-ENCODED PROTEIN"/>
    <property type="match status" value="1"/>
</dbReference>
<dbReference type="InterPro" id="IPR037231">
    <property type="entry name" value="NAP-like_sf"/>
</dbReference>